<proteinExistence type="predicted"/>
<name>A0A1I7X381_HETBA</name>
<keyword evidence="2" id="KW-1185">Reference proteome</keyword>
<dbReference type="Proteomes" id="UP000095283">
    <property type="component" value="Unplaced"/>
</dbReference>
<accession>A0A1I7X381</accession>
<feature type="transmembrane region" description="Helical" evidence="1">
    <location>
        <begin position="12"/>
        <end position="40"/>
    </location>
</feature>
<evidence type="ECO:0000313" key="2">
    <source>
        <dbReference type="Proteomes" id="UP000095283"/>
    </source>
</evidence>
<organism evidence="2 3">
    <name type="scientific">Heterorhabditis bacteriophora</name>
    <name type="common">Entomopathogenic nematode worm</name>
    <dbReference type="NCBI Taxonomy" id="37862"/>
    <lineage>
        <taxon>Eukaryota</taxon>
        <taxon>Metazoa</taxon>
        <taxon>Ecdysozoa</taxon>
        <taxon>Nematoda</taxon>
        <taxon>Chromadorea</taxon>
        <taxon>Rhabditida</taxon>
        <taxon>Rhabditina</taxon>
        <taxon>Rhabditomorpha</taxon>
        <taxon>Strongyloidea</taxon>
        <taxon>Heterorhabditidae</taxon>
        <taxon>Heterorhabditis</taxon>
    </lineage>
</organism>
<sequence length="155" mass="17675">MSFFSAMFTSQFHAWVYLSLADVLDLLSLINCYVAFLVYICTCSRYRQTLLSILPNMSEGFSALPTQQNTIKTPKKIMLIVCDSMILHTGNNRCCIHSSQWTADTEPGMSSLNRLNSAFEMWMRCENESTISMPPSQCLFFTKESESYPKDGRMS</sequence>
<evidence type="ECO:0000313" key="3">
    <source>
        <dbReference type="WBParaSite" id="Hba_11956"/>
    </source>
</evidence>
<keyword evidence="1" id="KW-1133">Transmembrane helix</keyword>
<keyword evidence="1" id="KW-0812">Transmembrane</keyword>
<reference evidence="3" key="1">
    <citation type="submission" date="2016-11" db="UniProtKB">
        <authorList>
            <consortium name="WormBaseParasite"/>
        </authorList>
    </citation>
    <scope>IDENTIFICATION</scope>
</reference>
<evidence type="ECO:0000256" key="1">
    <source>
        <dbReference type="SAM" id="Phobius"/>
    </source>
</evidence>
<protein>
    <submittedName>
        <fullName evidence="3">Secreted protein</fullName>
    </submittedName>
</protein>
<keyword evidence="1" id="KW-0472">Membrane</keyword>
<dbReference type="AlphaFoldDB" id="A0A1I7X381"/>
<dbReference type="WBParaSite" id="Hba_11956">
    <property type="protein sequence ID" value="Hba_11956"/>
    <property type="gene ID" value="Hba_11956"/>
</dbReference>